<dbReference type="OrthoDB" id="9788959at2"/>
<evidence type="ECO:0000259" key="2">
    <source>
        <dbReference type="Pfam" id="PF00582"/>
    </source>
</evidence>
<dbReference type="PRINTS" id="PR01438">
    <property type="entry name" value="UNVRSLSTRESS"/>
</dbReference>
<dbReference type="AlphaFoldDB" id="A0A318UFB9"/>
<evidence type="ECO:0000313" key="3">
    <source>
        <dbReference type="EMBL" id="PYF75056.1"/>
    </source>
</evidence>
<dbReference type="CDD" id="cd00293">
    <property type="entry name" value="USP-like"/>
    <property type="match status" value="1"/>
</dbReference>
<dbReference type="InterPro" id="IPR006016">
    <property type="entry name" value="UspA"/>
</dbReference>
<keyword evidence="4" id="KW-1185">Reference proteome</keyword>
<reference evidence="3 4" key="1">
    <citation type="submission" date="2018-06" db="EMBL/GenBank/DDBJ databases">
        <title>Genomic Encyclopedia of Archaeal and Bacterial Type Strains, Phase II (KMG-II): from individual species to whole genera.</title>
        <authorList>
            <person name="Goeker M."/>
        </authorList>
    </citation>
    <scope>NUCLEOTIDE SEQUENCE [LARGE SCALE GENOMIC DNA]</scope>
    <source>
        <strain evidence="3 4">DSM 27372</strain>
    </source>
</reference>
<evidence type="ECO:0000313" key="4">
    <source>
        <dbReference type="Proteomes" id="UP000248198"/>
    </source>
</evidence>
<comment type="similarity">
    <text evidence="1">Belongs to the universal stress protein A family.</text>
</comment>
<evidence type="ECO:0000256" key="1">
    <source>
        <dbReference type="ARBA" id="ARBA00008791"/>
    </source>
</evidence>
<dbReference type="Proteomes" id="UP000248198">
    <property type="component" value="Unassembled WGS sequence"/>
</dbReference>
<dbReference type="InterPro" id="IPR006015">
    <property type="entry name" value="Universal_stress_UspA"/>
</dbReference>
<feature type="domain" description="UspA" evidence="2">
    <location>
        <begin position="1"/>
        <end position="150"/>
    </location>
</feature>
<dbReference type="RefSeq" id="WP_110830054.1">
    <property type="nucleotide sequence ID" value="NZ_QKLU01000003.1"/>
</dbReference>
<dbReference type="SUPFAM" id="SSF52402">
    <property type="entry name" value="Adenine nucleotide alpha hydrolases-like"/>
    <property type="match status" value="2"/>
</dbReference>
<protein>
    <submittedName>
        <fullName evidence="3">Nucleotide-binding universal stress UspA family protein</fullName>
    </submittedName>
</protein>
<accession>A0A318UFB9</accession>
<gene>
    <name evidence="3" type="ORF">B0O44_103503</name>
</gene>
<dbReference type="Pfam" id="PF00582">
    <property type="entry name" value="Usp"/>
    <property type="match status" value="1"/>
</dbReference>
<proteinExistence type="inferred from homology"/>
<dbReference type="Gene3D" id="3.40.50.12370">
    <property type="match status" value="1"/>
</dbReference>
<dbReference type="PANTHER" id="PTHR46268">
    <property type="entry name" value="STRESS RESPONSE PROTEIN NHAX"/>
    <property type="match status" value="1"/>
</dbReference>
<organism evidence="3 4">
    <name type="scientific">Pedobacter nutrimenti</name>
    <dbReference type="NCBI Taxonomy" id="1241337"/>
    <lineage>
        <taxon>Bacteria</taxon>
        <taxon>Pseudomonadati</taxon>
        <taxon>Bacteroidota</taxon>
        <taxon>Sphingobacteriia</taxon>
        <taxon>Sphingobacteriales</taxon>
        <taxon>Sphingobacteriaceae</taxon>
        <taxon>Pedobacter</taxon>
    </lineage>
</organism>
<dbReference type="EMBL" id="QKLU01000003">
    <property type="protein sequence ID" value="PYF75056.1"/>
    <property type="molecule type" value="Genomic_DNA"/>
</dbReference>
<dbReference type="PANTHER" id="PTHR46268:SF6">
    <property type="entry name" value="UNIVERSAL STRESS PROTEIN UP12"/>
    <property type="match status" value="1"/>
</dbReference>
<name>A0A318UFB9_9SPHI</name>
<comment type="caution">
    <text evidence="3">The sequence shown here is derived from an EMBL/GenBank/DDBJ whole genome shotgun (WGS) entry which is preliminary data.</text>
</comment>
<sequence>MKTLLVPIDFTTPSFNAADYAADLSNHQDIQQIVLFSHFYVSLFEQIYPSADFIQPTEDNLLEQKQEILARLNELKTQLLKKLRPKPGIEIKVVLKELPLLRSVLNVIEEEHPDVLILGSNANHKGQESFIGNHMIEIAKVSPVPVLIIPPKARYQSVATALIACDFRTLNHVSLIKRIHKIKHWPHPKLALLNVDPEHKHLLPEHPTLEIDGIVKEVLNDYQYELYYSDDTDILHGVLNFADEHAIQMIIALPGVHSFLYKLTHQSITEGLSLDANKPVLILK</sequence>